<proteinExistence type="predicted"/>
<sequence>MSKSNTFLGIGALICVFLIVFLNYKSKNQIIGPRILIGSSLYKQKCVDLYIKERSPDPKLIVRPPLKEMPKDMANEFTMNGKMPNTKNWYFNEVYSDSASESKKVNQEITLLEFAKNVEKARNKQAMPTYGDSVLNNLMEGYSSRVKDKSVIVIGTQSPWVEAIAYNHGAKFITTLDYTRKKYLITNMKWYHVNDFLDERIKSREIEDFDVAMSFSSIEHSGLGRYGDPLNPNGDIDAVQQMHCLLRPRGLLFLAIPASLDGSSYMEFNAQRVYGKVRLEALFKGWKLLNQTRDSLGIHGIYVLEKIETL</sequence>
<dbReference type="Pfam" id="PF03269">
    <property type="entry name" value="DUF268"/>
    <property type="match status" value="1"/>
</dbReference>
<organism evidence="2 3">
    <name type="scientific">Brachionus calyciflorus</name>
    <dbReference type="NCBI Taxonomy" id="104777"/>
    <lineage>
        <taxon>Eukaryota</taxon>
        <taxon>Metazoa</taxon>
        <taxon>Spiralia</taxon>
        <taxon>Gnathifera</taxon>
        <taxon>Rotifera</taxon>
        <taxon>Eurotatoria</taxon>
        <taxon>Monogononta</taxon>
        <taxon>Pseudotrocha</taxon>
        <taxon>Ploima</taxon>
        <taxon>Brachionidae</taxon>
        <taxon>Brachionus</taxon>
    </lineage>
</organism>
<dbReference type="Proteomes" id="UP000663879">
    <property type="component" value="Unassembled WGS sequence"/>
</dbReference>
<dbReference type="EMBL" id="CAJNOC010005767">
    <property type="protein sequence ID" value="CAF1061434.1"/>
    <property type="molecule type" value="Genomic_DNA"/>
</dbReference>
<feature type="transmembrane region" description="Helical" evidence="1">
    <location>
        <begin position="6"/>
        <end position="24"/>
    </location>
</feature>
<evidence type="ECO:0000256" key="1">
    <source>
        <dbReference type="SAM" id="Phobius"/>
    </source>
</evidence>
<accession>A0A814L844</accession>
<dbReference type="OrthoDB" id="428346at2759"/>
<protein>
    <recommendedName>
        <fullName evidence="4">DUF268 domain-containing protein</fullName>
    </recommendedName>
</protein>
<dbReference type="InterPro" id="IPR004951">
    <property type="entry name" value="DUF268_CAE_spp"/>
</dbReference>
<evidence type="ECO:0000313" key="3">
    <source>
        <dbReference type="Proteomes" id="UP000663879"/>
    </source>
</evidence>
<evidence type="ECO:0008006" key="4">
    <source>
        <dbReference type="Google" id="ProtNLM"/>
    </source>
</evidence>
<reference evidence="2" key="1">
    <citation type="submission" date="2021-02" db="EMBL/GenBank/DDBJ databases">
        <authorList>
            <person name="Nowell W R."/>
        </authorList>
    </citation>
    <scope>NUCLEOTIDE SEQUENCE</scope>
    <source>
        <strain evidence="2">Ploen Becks lab</strain>
    </source>
</reference>
<keyword evidence="3" id="KW-1185">Reference proteome</keyword>
<dbReference type="InterPro" id="IPR029063">
    <property type="entry name" value="SAM-dependent_MTases_sf"/>
</dbReference>
<name>A0A814L844_9BILA</name>
<keyword evidence="1" id="KW-0472">Membrane</keyword>
<dbReference type="AlphaFoldDB" id="A0A814L844"/>
<gene>
    <name evidence="2" type="ORF">OXX778_LOCUS19301</name>
</gene>
<evidence type="ECO:0000313" key="2">
    <source>
        <dbReference type="EMBL" id="CAF1061434.1"/>
    </source>
</evidence>
<comment type="caution">
    <text evidence="2">The sequence shown here is derived from an EMBL/GenBank/DDBJ whole genome shotgun (WGS) entry which is preliminary data.</text>
</comment>
<keyword evidence="1" id="KW-0812">Transmembrane</keyword>
<dbReference type="Gene3D" id="3.40.50.150">
    <property type="entry name" value="Vaccinia Virus protein VP39"/>
    <property type="match status" value="1"/>
</dbReference>
<keyword evidence="1" id="KW-1133">Transmembrane helix</keyword>